<dbReference type="Proteomes" id="UP000184609">
    <property type="component" value="Unassembled WGS sequence"/>
</dbReference>
<keyword evidence="2" id="KW-1185">Reference proteome</keyword>
<organism evidence="1 2">
    <name type="scientific">Algoriphagus zhangzhouensis</name>
    <dbReference type="NCBI Taxonomy" id="1073327"/>
    <lineage>
        <taxon>Bacteria</taxon>
        <taxon>Pseudomonadati</taxon>
        <taxon>Bacteroidota</taxon>
        <taxon>Cytophagia</taxon>
        <taxon>Cytophagales</taxon>
        <taxon>Cyclobacteriaceae</taxon>
        <taxon>Algoriphagus</taxon>
    </lineage>
</organism>
<gene>
    <name evidence="1" type="ORF">SAMN04488108_0809</name>
</gene>
<dbReference type="OrthoDB" id="678766at2"/>
<dbReference type="EMBL" id="FRXN01000001">
    <property type="protein sequence ID" value="SHO60458.1"/>
    <property type="molecule type" value="Genomic_DNA"/>
</dbReference>
<reference evidence="2" key="1">
    <citation type="submission" date="2016-12" db="EMBL/GenBank/DDBJ databases">
        <authorList>
            <person name="Varghese N."/>
            <person name="Submissions S."/>
        </authorList>
    </citation>
    <scope>NUCLEOTIDE SEQUENCE [LARGE SCALE GENOMIC DNA]</scope>
    <source>
        <strain evidence="2">DSM 25035</strain>
    </source>
</reference>
<dbReference type="PANTHER" id="PTHR37691:SF1">
    <property type="entry name" value="BLR3518 PROTEIN"/>
    <property type="match status" value="1"/>
</dbReference>
<sequence>MKKLLVFGIVFILVLNAFGQSPEVQIVFDITSPDEGVHQSAIRHVTMMSEAYPKSEFELVLYSSSINMALKEKSSVSDALVGLLKKENISMVVCEMTLKRHEIDKEDLIEGISTVPDGILEIIQKQKEGWGYIKESK</sequence>
<dbReference type="STRING" id="1073327.SAMN04488108_0809"/>
<dbReference type="InterPro" id="IPR027396">
    <property type="entry name" value="DsrEFH-like"/>
</dbReference>
<name>A0A1M7Z682_9BACT</name>
<dbReference type="Pfam" id="PF02635">
    <property type="entry name" value="DsrE"/>
    <property type="match status" value="1"/>
</dbReference>
<evidence type="ECO:0000313" key="1">
    <source>
        <dbReference type="EMBL" id="SHO60458.1"/>
    </source>
</evidence>
<dbReference type="SUPFAM" id="SSF75169">
    <property type="entry name" value="DsrEFH-like"/>
    <property type="match status" value="1"/>
</dbReference>
<dbReference type="AlphaFoldDB" id="A0A1M7Z682"/>
<evidence type="ECO:0000313" key="2">
    <source>
        <dbReference type="Proteomes" id="UP000184609"/>
    </source>
</evidence>
<dbReference type="InterPro" id="IPR003787">
    <property type="entry name" value="Sulphur_relay_DsrE/F-like"/>
</dbReference>
<dbReference type="PANTHER" id="PTHR37691">
    <property type="entry name" value="BLR3518 PROTEIN"/>
    <property type="match status" value="1"/>
</dbReference>
<accession>A0A1M7Z682</accession>
<dbReference type="RefSeq" id="WP_073570440.1">
    <property type="nucleotide sequence ID" value="NZ_FRXN01000001.1"/>
</dbReference>
<dbReference type="Gene3D" id="3.40.1260.10">
    <property type="entry name" value="DsrEFH-like"/>
    <property type="match status" value="1"/>
</dbReference>
<proteinExistence type="predicted"/>
<protein>
    <submittedName>
        <fullName evidence="1">Uncharacterized protein</fullName>
    </submittedName>
</protein>